<evidence type="ECO:0000256" key="1">
    <source>
        <dbReference type="SAM" id="MobiDB-lite"/>
    </source>
</evidence>
<gene>
    <name evidence="2" type="ORF">Pcinc_017076</name>
</gene>
<accession>A0AAE1FS68</accession>
<evidence type="ECO:0000313" key="3">
    <source>
        <dbReference type="Proteomes" id="UP001286313"/>
    </source>
</evidence>
<dbReference type="EMBL" id="JAWQEG010001567">
    <property type="protein sequence ID" value="KAK3878252.1"/>
    <property type="molecule type" value="Genomic_DNA"/>
</dbReference>
<protein>
    <submittedName>
        <fullName evidence="2">Uncharacterized protein</fullName>
    </submittedName>
</protein>
<proteinExistence type="predicted"/>
<dbReference type="Proteomes" id="UP001286313">
    <property type="component" value="Unassembled WGS sequence"/>
</dbReference>
<feature type="compositionally biased region" description="Basic and acidic residues" evidence="1">
    <location>
        <begin position="84"/>
        <end position="95"/>
    </location>
</feature>
<comment type="caution">
    <text evidence="2">The sequence shown here is derived from an EMBL/GenBank/DDBJ whole genome shotgun (WGS) entry which is preliminary data.</text>
</comment>
<evidence type="ECO:0000313" key="2">
    <source>
        <dbReference type="EMBL" id="KAK3878252.1"/>
    </source>
</evidence>
<organism evidence="2 3">
    <name type="scientific">Petrolisthes cinctipes</name>
    <name type="common">Flat porcelain crab</name>
    <dbReference type="NCBI Taxonomy" id="88211"/>
    <lineage>
        <taxon>Eukaryota</taxon>
        <taxon>Metazoa</taxon>
        <taxon>Ecdysozoa</taxon>
        <taxon>Arthropoda</taxon>
        <taxon>Crustacea</taxon>
        <taxon>Multicrustacea</taxon>
        <taxon>Malacostraca</taxon>
        <taxon>Eumalacostraca</taxon>
        <taxon>Eucarida</taxon>
        <taxon>Decapoda</taxon>
        <taxon>Pleocyemata</taxon>
        <taxon>Anomura</taxon>
        <taxon>Galatheoidea</taxon>
        <taxon>Porcellanidae</taxon>
        <taxon>Petrolisthes</taxon>
    </lineage>
</organism>
<keyword evidence="3" id="KW-1185">Reference proteome</keyword>
<feature type="region of interest" description="Disordered" evidence="1">
    <location>
        <begin position="57"/>
        <end position="95"/>
    </location>
</feature>
<sequence>MVSGIKGWVRLLKVTRRGHEAEEGLMNRVKLYSVRGLRCTVSCGRALVLGVRERGQHMNKGQHGVKDRGRGWMTSRRGQGMGSRVREGCEERVQG</sequence>
<name>A0AAE1FS68_PETCI</name>
<dbReference type="AlphaFoldDB" id="A0AAE1FS68"/>
<reference evidence="2" key="1">
    <citation type="submission" date="2023-10" db="EMBL/GenBank/DDBJ databases">
        <title>Genome assemblies of two species of porcelain crab, Petrolisthes cinctipes and Petrolisthes manimaculis (Anomura: Porcellanidae).</title>
        <authorList>
            <person name="Angst P."/>
        </authorList>
    </citation>
    <scope>NUCLEOTIDE SEQUENCE</scope>
    <source>
        <strain evidence="2">PB745_01</strain>
        <tissue evidence="2">Gill</tissue>
    </source>
</reference>